<dbReference type="KEGG" id="kvl:KVU_1342"/>
<evidence type="ECO:0000313" key="1">
    <source>
        <dbReference type="EMBL" id="AEM41181.1"/>
    </source>
</evidence>
<dbReference type="GO" id="GO:0016853">
    <property type="term" value="F:isomerase activity"/>
    <property type="evidence" value="ECO:0007669"/>
    <property type="project" value="UniProtKB-KW"/>
</dbReference>
<organism evidence="1 2">
    <name type="scientific">Ketogulonicigenium vulgare (strain WSH-001)</name>
    <dbReference type="NCBI Taxonomy" id="759362"/>
    <lineage>
        <taxon>Bacteria</taxon>
        <taxon>Pseudomonadati</taxon>
        <taxon>Pseudomonadota</taxon>
        <taxon>Alphaproteobacteria</taxon>
        <taxon>Rhodobacterales</taxon>
        <taxon>Roseobacteraceae</taxon>
        <taxon>Ketogulonicigenium</taxon>
    </lineage>
</organism>
<keyword evidence="2" id="KW-1185">Reference proteome</keyword>
<evidence type="ECO:0000313" key="2">
    <source>
        <dbReference type="Proteomes" id="UP000000692"/>
    </source>
</evidence>
<proteinExistence type="predicted"/>
<dbReference type="PANTHER" id="PTHR30292:SF0">
    <property type="entry name" value="5-OXOPROLINASE SUBUNIT A"/>
    <property type="match status" value="1"/>
</dbReference>
<dbReference type="EMBL" id="CP002018">
    <property type="protein sequence ID" value="AEM41181.1"/>
    <property type="molecule type" value="Genomic_DNA"/>
</dbReference>
<keyword evidence="1" id="KW-0413">Isomerase</keyword>
<dbReference type="SUPFAM" id="SSF88713">
    <property type="entry name" value="Glycoside hydrolase/deacetylase"/>
    <property type="match status" value="1"/>
</dbReference>
<accession>F9Y8L2</accession>
<dbReference type="CDD" id="cd10787">
    <property type="entry name" value="LamB_YcsF_like"/>
    <property type="match status" value="1"/>
</dbReference>
<dbReference type="PANTHER" id="PTHR30292">
    <property type="entry name" value="UNCHARACTERIZED PROTEIN YBGL-RELATED"/>
    <property type="match status" value="1"/>
</dbReference>
<dbReference type="InterPro" id="IPR011330">
    <property type="entry name" value="Glyco_hydro/deAcase_b/a-brl"/>
</dbReference>
<dbReference type="Proteomes" id="UP000000692">
    <property type="component" value="Chromosome"/>
</dbReference>
<gene>
    <name evidence="1" type="ordered locus">KVU_1342</name>
</gene>
<protein>
    <submittedName>
        <fullName evidence="1">3-beta hydroxysteroid dehydrogenase/isomerase family protein</fullName>
    </submittedName>
</protein>
<dbReference type="HOGENOM" id="CLU_069535_0_0_5"/>
<dbReference type="NCBIfam" id="NF003814">
    <property type="entry name" value="PRK05406.1-3"/>
    <property type="match status" value="1"/>
</dbReference>
<dbReference type="eggNOG" id="COG1540">
    <property type="taxonomic scope" value="Bacteria"/>
</dbReference>
<dbReference type="AlphaFoldDB" id="F9Y8L2"/>
<dbReference type="NCBIfam" id="NF003816">
    <property type="entry name" value="PRK05406.1-5"/>
    <property type="match status" value="1"/>
</dbReference>
<dbReference type="Gene3D" id="3.20.20.370">
    <property type="entry name" value="Glycoside hydrolase/deacetylase"/>
    <property type="match status" value="1"/>
</dbReference>
<reference evidence="1 2" key="1">
    <citation type="journal article" date="2011" name="J. Bacteriol.">
        <title>Complete genome sequence of the industrial strain Ketogulonicigenium vulgare WSH-001.</title>
        <authorList>
            <person name="Liu L."/>
            <person name="Li Y."/>
            <person name="Zhang J."/>
            <person name="Zhou Z."/>
            <person name="Liu J."/>
            <person name="Li X."/>
            <person name="Zhou J."/>
            <person name="Du G."/>
            <person name="Wang L."/>
            <person name="Chen J."/>
        </authorList>
    </citation>
    <scope>NUCLEOTIDE SEQUENCE [LARGE SCALE GENOMIC DNA]</scope>
    <source>
        <strain evidence="1 2">WSH-001</strain>
    </source>
</reference>
<sequence length="263" mass="27701">MIDINADMGEGFGAYQIADDAALMRYVTSANVACGYHAGDPMIMDRTIRLAREHGVDLGAHVSFPDLMGFGRRKIDMPAAEIEAHVLYQLGALDGLARRAGHRITHMNPHGALGNLASSDAVIATAVARATLDFDPEIAALVLPGSALEQAMTALGGRTIRLFLADRAYLANGQLAPRGQAGAVLHDPAEVTARVLDVLKTQRLKTLDGAEIAMPVSAVLIHSDTATAVTLAGALRQAITAAGLTLTPLSRQVRLPDNAEKDN</sequence>
<name>F9Y8L2_KETVW</name>
<dbReference type="InterPro" id="IPR005501">
    <property type="entry name" value="LamB/YcsF/PxpA-like"/>
</dbReference>
<dbReference type="GO" id="GO:0005975">
    <property type="term" value="P:carbohydrate metabolic process"/>
    <property type="evidence" value="ECO:0007669"/>
    <property type="project" value="InterPro"/>
</dbReference>
<dbReference type="Pfam" id="PF03746">
    <property type="entry name" value="LamB_YcsF"/>
    <property type="match status" value="1"/>
</dbReference>
<dbReference type="PATRIC" id="fig|759362.5.peg.1385"/>
<dbReference type="OrthoDB" id="9773478at2"/>
<dbReference type="RefSeq" id="WP_014537818.1">
    <property type="nucleotide sequence ID" value="NC_017384.1"/>
</dbReference>